<keyword evidence="1" id="KW-1133">Transmembrane helix</keyword>
<gene>
    <name evidence="2" type="ORF">Pan44_05710</name>
</gene>
<proteinExistence type="predicted"/>
<feature type="transmembrane region" description="Helical" evidence="1">
    <location>
        <begin position="161"/>
        <end position="181"/>
    </location>
</feature>
<dbReference type="KEGG" id="ccos:Pan44_05710"/>
<dbReference type="InParanoid" id="A0A517S8X1"/>
<dbReference type="RefSeq" id="WP_197453783.1">
    <property type="nucleotide sequence ID" value="NZ_CP036271.1"/>
</dbReference>
<name>A0A517S8X1_9PLAN</name>
<dbReference type="EMBL" id="CP036271">
    <property type="protein sequence ID" value="QDT52559.1"/>
    <property type="molecule type" value="Genomic_DNA"/>
</dbReference>
<reference evidence="2 3" key="1">
    <citation type="submission" date="2019-02" db="EMBL/GenBank/DDBJ databases">
        <title>Deep-cultivation of Planctomycetes and their phenomic and genomic characterization uncovers novel biology.</title>
        <authorList>
            <person name="Wiegand S."/>
            <person name="Jogler M."/>
            <person name="Boedeker C."/>
            <person name="Pinto D."/>
            <person name="Vollmers J."/>
            <person name="Rivas-Marin E."/>
            <person name="Kohn T."/>
            <person name="Peeters S.H."/>
            <person name="Heuer A."/>
            <person name="Rast P."/>
            <person name="Oberbeckmann S."/>
            <person name="Bunk B."/>
            <person name="Jeske O."/>
            <person name="Meyerdierks A."/>
            <person name="Storesund J.E."/>
            <person name="Kallscheuer N."/>
            <person name="Luecker S."/>
            <person name="Lage O.M."/>
            <person name="Pohl T."/>
            <person name="Merkel B.J."/>
            <person name="Hornburger P."/>
            <person name="Mueller R.-W."/>
            <person name="Bruemmer F."/>
            <person name="Labrenz M."/>
            <person name="Spormann A.M."/>
            <person name="Op den Camp H."/>
            <person name="Overmann J."/>
            <person name="Amann R."/>
            <person name="Jetten M.S.M."/>
            <person name="Mascher T."/>
            <person name="Medema M.H."/>
            <person name="Devos D.P."/>
            <person name="Kaster A.-K."/>
            <person name="Ovreas L."/>
            <person name="Rohde M."/>
            <person name="Galperin M.Y."/>
            <person name="Jogler C."/>
        </authorList>
    </citation>
    <scope>NUCLEOTIDE SEQUENCE [LARGE SCALE GENOMIC DNA]</scope>
    <source>
        <strain evidence="2 3">Pan44</strain>
    </source>
</reference>
<evidence type="ECO:0000313" key="3">
    <source>
        <dbReference type="Proteomes" id="UP000315700"/>
    </source>
</evidence>
<organism evidence="2 3">
    <name type="scientific">Caulifigura coniformis</name>
    <dbReference type="NCBI Taxonomy" id="2527983"/>
    <lineage>
        <taxon>Bacteria</taxon>
        <taxon>Pseudomonadati</taxon>
        <taxon>Planctomycetota</taxon>
        <taxon>Planctomycetia</taxon>
        <taxon>Planctomycetales</taxon>
        <taxon>Planctomycetaceae</taxon>
        <taxon>Caulifigura</taxon>
    </lineage>
</organism>
<keyword evidence="3" id="KW-1185">Reference proteome</keyword>
<dbReference type="AlphaFoldDB" id="A0A517S8X1"/>
<evidence type="ECO:0000256" key="1">
    <source>
        <dbReference type="SAM" id="Phobius"/>
    </source>
</evidence>
<protein>
    <submittedName>
        <fullName evidence="2">Uncharacterized protein</fullName>
    </submittedName>
</protein>
<keyword evidence="1" id="KW-0472">Membrane</keyword>
<dbReference type="Proteomes" id="UP000315700">
    <property type="component" value="Chromosome"/>
</dbReference>
<keyword evidence="1" id="KW-0812">Transmembrane</keyword>
<feature type="transmembrane region" description="Helical" evidence="1">
    <location>
        <begin position="193"/>
        <end position="210"/>
    </location>
</feature>
<feature type="transmembrane region" description="Helical" evidence="1">
    <location>
        <begin position="123"/>
        <end position="149"/>
    </location>
</feature>
<accession>A0A517S8X1</accession>
<sequence>MGYEVFITRAQSWAENQGLEITRPEWESLISTDPELRIDDENGPDYAIWLKHPSNSEAWICWRGGSISTKNPDAPLLRKMRDVASRLKAHLQDEDGESFPDECFVDDISFETQSPRSSLREPIAIVSLALSTTFFATVSCLTITGTANLQGNALRAPGMQLVAMFALLIAFGGVFSIPLALWGFQSTGNRTRWAWITIAMDALAFLILVANR</sequence>
<evidence type="ECO:0000313" key="2">
    <source>
        <dbReference type="EMBL" id="QDT52559.1"/>
    </source>
</evidence>